<comment type="caution">
    <text evidence="8">The sequence shown here is derived from an EMBL/GenBank/DDBJ whole genome shotgun (WGS) entry which is preliminary data.</text>
</comment>
<dbReference type="SMART" id="SM00448">
    <property type="entry name" value="REC"/>
    <property type="match status" value="1"/>
</dbReference>
<gene>
    <name evidence="8" type="primary">desR</name>
    <name evidence="8" type="ORF">JG30_08490</name>
</gene>
<dbReference type="CDD" id="cd06170">
    <property type="entry name" value="LuxR_C_like"/>
    <property type="match status" value="1"/>
</dbReference>
<dbReference type="Pfam" id="PF00196">
    <property type="entry name" value="GerE"/>
    <property type="match status" value="1"/>
</dbReference>
<accession>A0A0F4LSK9</accession>
<evidence type="ECO:0000259" key="6">
    <source>
        <dbReference type="PROSITE" id="PS50043"/>
    </source>
</evidence>
<dbReference type="STRING" id="1218492.JG30_08490"/>
<evidence type="ECO:0000256" key="1">
    <source>
        <dbReference type="ARBA" id="ARBA00022553"/>
    </source>
</evidence>
<dbReference type="Proteomes" id="UP000033558">
    <property type="component" value="Unassembled WGS sequence"/>
</dbReference>
<proteinExistence type="predicted"/>
<feature type="domain" description="HTH luxR-type" evidence="6">
    <location>
        <begin position="134"/>
        <end position="199"/>
    </location>
</feature>
<organism evidence="8 9">
    <name type="scientific">Bombilactobacillus mellifer</name>
    <dbReference type="NCBI Taxonomy" id="1218492"/>
    <lineage>
        <taxon>Bacteria</taxon>
        <taxon>Bacillati</taxon>
        <taxon>Bacillota</taxon>
        <taxon>Bacilli</taxon>
        <taxon>Lactobacillales</taxon>
        <taxon>Lactobacillaceae</taxon>
        <taxon>Bombilactobacillus</taxon>
    </lineage>
</organism>
<dbReference type="SMART" id="SM00421">
    <property type="entry name" value="HTH_LUXR"/>
    <property type="match status" value="1"/>
</dbReference>
<evidence type="ECO:0000259" key="7">
    <source>
        <dbReference type="PROSITE" id="PS50110"/>
    </source>
</evidence>
<dbReference type="InterPro" id="IPR001789">
    <property type="entry name" value="Sig_transdc_resp-reg_receiver"/>
</dbReference>
<dbReference type="Pfam" id="PF00072">
    <property type="entry name" value="Response_reg"/>
    <property type="match status" value="1"/>
</dbReference>
<protein>
    <submittedName>
        <fullName evidence="8">Transcriptional regulatory protein desR</fullName>
    </submittedName>
</protein>
<dbReference type="PROSITE" id="PS00622">
    <property type="entry name" value="HTH_LUXR_1"/>
    <property type="match status" value="1"/>
</dbReference>
<evidence type="ECO:0000256" key="4">
    <source>
        <dbReference type="ARBA" id="ARBA00023163"/>
    </source>
</evidence>
<dbReference type="PROSITE" id="PS50110">
    <property type="entry name" value="RESPONSE_REGULATORY"/>
    <property type="match status" value="1"/>
</dbReference>
<dbReference type="PATRIC" id="fig|1218492.5.peg.988"/>
<dbReference type="Gene3D" id="3.40.50.2300">
    <property type="match status" value="1"/>
</dbReference>
<dbReference type="InterPro" id="IPR016032">
    <property type="entry name" value="Sig_transdc_resp-reg_C-effctor"/>
</dbReference>
<dbReference type="SUPFAM" id="SSF52172">
    <property type="entry name" value="CheY-like"/>
    <property type="match status" value="1"/>
</dbReference>
<evidence type="ECO:0000256" key="2">
    <source>
        <dbReference type="ARBA" id="ARBA00023015"/>
    </source>
</evidence>
<dbReference type="GO" id="GO:0000160">
    <property type="term" value="P:phosphorelay signal transduction system"/>
    <property type="evidence" value="ECO:0007669"/>
    <property type="project" value="InterPro"/>
</dbReference>
<dbReference type="GO" id="GO:0003677">
    <property type="term" value="F:DNA binding"/>
    <property type="evidence" value="ECO:0007669"/>
    <property type="project" value="UniProtKB-KW"/>
</dbReference>
<keyword evidence="3" id="KW-0238">DNA-binding</keyword>
<dbReference type="PANTHER" id="PTHR43214">
    <property type="entry name" value="TWO-COMPONENT RESPONSE REGULATOR"/>
    <property type="match status" value="1"/>
</dbReference>
<sequence>MIKIILAEDQKMLNSALTMLLNLEADLNVIDSFTDGQIAWQQIMRQQPDIALLDIEMPHLTGLKIAEKINAQKLATKVIILTTFANKSYFEQAVAAQVNGYLLKDHSSEDLISSIRAINDGQTIYDPELVQSILSEVANPLTRQEQNVLQKMASGADTAEISTSLYLSRGTVRNYISAILSKLGARNRIEAIKVAHENHWL</sequence>
<dbReference type="RefSeq" id="WP_046316470.1">
    <property type="nucleotide sequence ID" value="NZ_JBHSZT010000001.1"/>
</dbReference>
<dbReference type="InterPro" id="IPR000792">
    <property type="entry name" value="Tscrpt_reg_LuxR_C"/>
</dbReference>
<dbReference type="PROSITE" id="PS50043">
    <property type="entry name" value="HTH_LUXR_2"/>
    <property type="match status" value="1"/>
</dbReference>
<dbReference type="PRINTS" id="PR00038">
    <property type="entry name" value="HTHLUXR"/>
</dbReference>
<dbReference type="OrthoDB" id="9780153at2"/>
<dbReference type="InterPro" id="IPR011006">
    <property type="entry name" value="CheY-like_superfamily"/>
</dbReference>
<evidence type="ECO:0000313" key="8">
    <source>
        <dbReference type="EMBL" id="KJY61797.1"/>
    </source>
</evidence>
<dbReference type="EMBL" id="JXJQ01000008">
    <property type="protein sequence ID" value="KJY61797.1"/>
    <property type="molecule type" value="Genomic_DNA"/>
</dbReference>
<feature type="domain" description="Response regulatory" evidence="7">
    <location>
        <begin position="3"/>
        <end position="119"/>
    </location>
</feature>
<dbReference type="HOGENOM" id="CLU_000445_90_10_9"/>
<keyword evidence="2" id="KW-0805">Transcription regulation</keyword>
<dbReference type="InterPro" id="IPR039420">
    <property type="entry name" value="WalR-like"/>
</dbReference>
<evidence type="ECO:0000313" key="9">
    <source>
        <dbReference type="Proteomes" id="UP000033558"/>
    </source>
</evidence>
<keyword evidence="4" id="KW-0804">Transcription</keyword>
<dbReference type="PANTHER" id="PTHR43214:SF42">
    <property type="entry name" value="TRANSCRIPTIONAL REGULATORY PROTEIN DESR"/>
    <property type="match status" value="1"/>
</dbReference>
<evidence type="ECO:0000256" key="3">
    <source>
        <dbReference type="ARBA" id="ARBA00023125"/>
    </source>
</evidence>
<name>A0A0F4LSK9_9LACO</name>
<keyword evidence="9" id="KW-1185">Reference proteome</keyword>
<dbReference type="SUPFAM" id="SSF46894">
    <property type="entry name" value="C-terminal effector domain of the bipartite response regulators"/>
    <property type="match status" value="1"/>
</dbReference>
<feature type="modified residue" description="4-aspartylphosphate" evidence="5">
    <location>
        <position position="54"/>
    </location>
</feature>
<reference evidence="8 9" key="1">
    <citation type="submission" date="2015-01" db="EMBL/GenBank/DDBJ databases">
        <title>Comparative genomics of the lactic acid bacteria isolated from the honey bee gut.</title>
        <authorList>
            <person name="Ellegaard K.M."/>
            <person name="Tamarit D."/>
            <person name="Javelind E."/>
            <person name="Olofsson T."/>
            <person name="Andersson S.G."/>
            <person name="Vasquez A."/>
        </authorList>
    </citation>
    <scope>NUCLEOTIDE SEQUENCE [LARGE SCALE GENOMIC DNA]</scope>
    <source>
        <strain evidence="8 9">Bin4</strain>
    </source>
</reference>
<dbReference type="GO" id="GO:0006355">
    <property type="term" value="P:regulation of DNA-templated transcription"/>
    <property type="evidence" value="ECO:0007669"/>
    <property type="project" value="InterPro"/>
</dbReference>
<evidence type="ECO:0000256" key="5">
    <source>
        <dbReference type="PROSITE-ProRule" id="PRU00169"/>
    </source>
</evidence>
<keyword evidence="1 5" id="KW-0597">Phosphoprotein</keyword>
<dbReference type="AlphaFoldDB" id="A0A0F4LSK9"/>